<accession>A0A3N1XPL3</accession>
<reference evidence="1 2" key="1">
    <citation type="submission" date="2018-11" db="EMBL/GenBank/DDBJ databases">
        <title>Genomic Encyclopedia of Type Strains, Phase IV (KMG-IV): sequencing the most valuable type-strain genomes for metagenomic binning, comparative biology and taxonomic classification.</title>
        <authorList>
            <person name="Goeker M."/>
        </authorList>
    </citation>
    <scope>NUCLEOTIDE SEQUENCE [LARGE SCALE GENOMIC DNA]</scope>
    <source>
        <strain evidence="1 2">DSM 26537</strain>
    </source>
</reference>
<gene>
    <name evidence="1" type="ORF">EDD66_104217</name>
</gene>
<dbReference type="AlphaFoldDB" id="A0A3N1XPL3"/>
<comment type="caution">
    <text evidence="1">The sequence shown here is derived from an EMBL/GenBank/DDBJ whole genome shotgun (WGS) entry which is preliminary data.</text>
</comment>
<organism evidence="1 2">
    <name type="scientific">Mobilisporobacter senegalensis</name>
    <dbReference type="NCBI Taxonomy" id="1329262"/>
    <lineage>
        <taxon>Bacteria</taxon>
        <taxon>Bacillati</taxon>
        <taxon>Bacillota</taxon>
        <taxon>Clostridia</taxon>
        <taxon>Lachnospirales</taxon>
        <taxon>Lachnospiraceae</taxon>
        <taxon>Mobilisporobacter</taxon>
    </lineage>
</organism>
<keyword evidence="2" id="KW-1185">Reference proteome</keyword>
<dbReference type="OrthoDB" id="2628344at2"/>
<name>A0A3N1XPL3_9FIRM</name>
<dbReference type="RefSeq" id="WP_123609127.1">
    <property type="nucleotide sequence ID" value="NZ_RJVG01000004.1"/>
</dbReference>
<proteinExistence type="predicted"/>
<protein>
    <submittedName>
        <fullName evidence="1">Uncharacterized protein</fullName>
    </submittedName>
</protein>
<dbReference type="EMBL" id="RJVG01000004">
    <property type="protein sequence ID" value="ROR28630.1"/>
    <property type="molecule type" value="Genomic_DNA"/>
</dbReference>
<evidence type="ECO:0000313" key="2">
    <source>
        <dbReference type="Proteomes" id="UP000273083"/>
    </source>
</evidence>
<evidence type="ECO:0000313" key="1">
    <source>
        <dbReference type="EMBL" id="ROR28630.1"/>
    </source>
</evidence>
<dbReference type="Proteomes" id="UP000273083">
    <property type="component" value="Unassembled WGS sequence"/>
</dbReference>
<sequence>MQVLVKNTYHCDLIECPDHIIDNLVQYQSEFDKWAMLHDCMVNLDTFIEWVNSNYLNDSIIKIKIISIGITPSEEQKKLPFIYY</sequence>